<name>X1CWX0_9ZZZZ</name>
<organism evidence="1">
    <name type="scientific">marine sediment metagenome</name>
    <dbReference type="NCBI Taxonomy" id="412755"/>
    <lineage>
        <taxon>unclassified sequences</taxon>
        <taxon>metagenomes</taxon>
        <taxon>ecological metagenomes</taxon>
    </lineage>
</organism>
<dbReference type="AlphaFoldDB" id="X1CWX0"/>
<proteinExistence type="predicted"/>
<accession>X1CWX0</accession>
<gene>
    <name evidence="1" type="ORF">S01H4_24881</name>
</gene>
<sequence length="36" mass="4027">THSLSYTYLCEQVLQKLLLPGSEKHLGKAQLEVLSV</sequence>
<feature type="non-terminal residue" evidence="1">
    <location>
        <position position="1"/>
    </location>
</feature>
<reference evidence="1" key="1">
    <citation type="journal article" date="2014" name="Front. Microbiol.">
        <title>High frequency of phylogenetically diverse reductive dehalogenase-homologous genes in deep subseafloor sedimentary metagenomes.</title>
        <authorList>
            <person name="Kawai M."/>
            <person name="Futagami T."/>
            <person name="Toyoda A."/>
            <person name="Takaki Y."/>
            <person name="Nishi S."/>
            <person name="Hori S."/>
            <person name="Arai W."/>
            <person name="Tsubouchi T."/>
            <person name="Morono Y."/>
            <person name="Uchiyama I."/>
            <person name="Ito T."/>
            <person name="Fujiyama A."/>
            <person name="Inagaki F."/>
            <person name="Takami H."/>
        </authorList>
    </citation>
    <scope>NUCLEOTIDE SEQUENCE</scope>
    <source>
        <strain evidence="1">Expedition CK06-06</strain>
    </source>
</reference>
<dbReference type="EMBL" id="BART01011763">
    <property type="protein sequence ID" value="GAG88716.1"/>
    <property type="molecule type" value="Genomic_DNA"/>
</dbReference>
<protein>
    <submittedName>
        <fullName evidence="1">Uncharacterized protein</fullName>
    </submittedName>
</protein>
<comment type="caution">
    <text evidence="1">The sequence shown here is derived from an EMBL/GenBank/DDBJ whole genome shotgun (WGS) entry which is preliminary data.</text>
</comment>
<evidence type="ECO:0000313" key="1">
    <source>
        <dbReference type="EMBL" id="GAG88716.1"/>
    </source>
</evidence>